<dbReference type="HOGENOM" id="CLU_1093828_0_0_11"/>
<evidence type="ECO:0000313" key="3">
    <source>
        <dbReference type="Proteomes" id="UP000002785"/>
    </source>
</evidence>
<organism evidence="2 3">
    <name type="scientific">Streptomyces sviceus (strain ATCC 29083 / DSM 924 / JCM 4929 / NBRC 13980 / NCIMB 11184 / NRRL 5439 / UC 5370)</name>
    <dbReference type="NCBI Taxonomy" id="463191"/>
    <lineage>
        <taxon>Bacteria</taxon>
        <taxon>Bacillati</taxon>
        <taxon>Actinomycetota</taxon>
        <taxon>Actinomycetes</taxon>
        <taxon>Kitasatosporales</taxon>
        <taxon>Streptomycetaceae</taxon>
        <taxon>Streptomyces</taxon>
    </lineage>
</organism>
<evidence type="ECO:0000259" key="1">
    <source>
        <dbReference type="Pfam" id="PF14226"/>
    </source>
</evidence>
<protein>
    <recommendedName>
        <fullName evidence="1">Non-haem dioxygenase N-terminal domain-containing protein</fullName>
    </recommendedName>
</protein>
<sequence>MTDIPVISLAQAEQQDEVRISAEIFRACTETGFLVVHDHGIDRKVFDDAYELAHDFFGQAPGRACPYTGREDGPAKCTEKSGMGRLVLDGSEHLPFPADKRGIALRDALKTYFAACRVVADRVTGMLTVALGLGEFVDGASITLFTKDGPGLQLCDAAGNWIDVDVPGRDWFIVSTGNLKVRWSHEAHAAAQRAGEGDRSRQSIALFKPGYDDAVIEWFPTYTQAQPDAYEPAPYEDFSLERLNAFFGREEVRS</sequence>
<gene>
    <name evidence="2" type="ORF">SSEG_09010</name>
</gene>
<dbReference type="SUPFAM" id="SSF51197">
    <property type="entry name" value="Clavaminate synthase-like"/>
    <property type="match status" value="1"/>
</dbReference>
<dbReference type="AlphaFoldDB" id="B5HTY1"/>
<feature type="domain" description="Non-haem dioxygenase N-terminal" evidence="1">
    <location>
        <begin position="4"/>
        <end position="58"/>
    </location>
</feature>
<dbReference type="EMBL" id="CM000951">
    <property type="protein sequence ID" value="EDY56263.1"/>
    <property type="molecule type" value="Genomic_DNA"/>
</dbReference>
<dbReference type="InterPro" id="IPR027443">
    <property type="entry name" value="IPNS-like_sf"/>
</dbReference>
<dbReference type="InterPro" id="IPR050231">
    <property type="entry name" value="Iron_ascorbate_oxido_reductase"/>
</dbReference>
<reference evidence="2" key="1">
    <citation type="submission" date="2009-10" db="EMBL/GenBank/DDBJ databases">
        <title>The genome sequence of Streptomyces sviceus strain ATCC 29083.</title>
        <authorList>
            <consortium name="The Broad Institute Genome Sequencing Platform"/>
            <consortium name="Broad Institute Microbial Sequencing Center"/>
            <person name="Fischbach M."/>
            <person name="Godfrey P."/>
            <person name="Ward D."/>
            <person name="Young S."/>
            <person name="Zeng Q."/>
            <person name="Koehrsen M."/>
            <person name="Alvarado L."/>
            <person name="Berlin A.M."/>
            <person name="Bochicchio J."/>
            <person name="Borenstein D."/>
            <person name="Chapman S.B."/>
            <person name="Chen Z."/>
            <person name="Engels R."/>
            <person name="Freedman E."/>
            <person name="Gellesch M."/>
            <person name="Goldberg J."/>
            <person name="Griggs A."/>
            <person name="Gujja S."/>
            <person name="Heilman E.R."/>
            <person name="Heiman D.I."/>
            <person name="Hepburn T.A."/>
            <person name="Howarth C."/>
            <person name="Jen D."/>
            <person name="Larson L."/>
            <person name="Lewis B."/>
            <person name="Mehta T."/>
            <person name="Park D."/>
            <person name="Pearson M."/>
            <person name="Richards J."/>
            <person name="Roberts A."/>
            <person name="Saif S."/>
            <person name="Shea T.D."/>
            <person name="Shenoy N."/>
            <person name="Sisk P."/>
            <person name="Stolte C."/>
            <person name="Sykes S.N."/>
            <person name="Thomson T."/>
            <person name="Walk T."/>
            <person name="White J."/>
            <person name="Yandava C."/>
            <person name="Straight P."/>
            <person name="Clardy J."/>
            <person name="Hung D."/>
            <person name="Kolter R."/>
            <person name="Mekalanos J."/>
            <person name="Walker S."/>
            <person name="Walsh C.T."/>
            <person name="Wieland-Brown L.C."/>
            <person name="Haas B."/>
            <person name="Nusbaum C."/>
            <person name="Birren B."/>
        </authorList>
    </citation>
    <scope>NUCLEOTIDE SEQUENCE [LARGE SCALE GENOMIC DNA]</scope>
    <source>
        <strain evidence="2">ATCC 29083</strain>
    </source>
</reference>
<dbReference type="Pfam" id="PF14226">
    <property type="entry name" value="DIOX_N"/>
    <property type="match status" value="1"/>
</dbReference>
<dbReference type="InterPro" id="IPR026992">
    <property type="entry name" value="DIOX_N"/>
</dbReference>
<evidence type="ECO:0000313" key="2">
    <source>
        <dbReference type="EMBL" id="EDY56263.1"/>
    </source>
</evidence>
<dbReference type="PANTHER" id="PTHR47990">
    <property type="entry name" value="2-OXOGLUTARATE (2OG) AND FE(II)-DEPENDENT OXYGENASE SUPERFAMILY PROTEIN-RELATED"/>
    <property type="match status" value="1"/>
</dbReference>
<accession>B5HTY1</accession>
<dbReference type="eggNOG" id="COG3491">
    <property type="taxonomic scope" value="Bacteria"/>
</dbReference>
<dbReference type="Gene3D" id="2.60.120.330">
    <property type="entry name" value="B-lactam Antibiotic, Isopenicillin N Synthase, Chain"/>
    <property type="match status" value="2"/>
</dbReference>
<dbReference type="OrthoDB" id="21825at2"/>
<name>B5HTY1_STRX2</name>
<proteinExistence type="predicted"/>
<dbReference type="Proteomes" id="UP000002785">
    <property type="component" value="Chromosome"/>
</dbReference>
<keyword evidence="3" id="KW-1185">Reference proteome</keyword>
<dbReference type="RefSeq" id="WP_007383333.1">
    <property type="nucleotide sequence ID" value="NZ_CM000951.1"/>
</dbReference>